<feature type="transmembrane region" description="Helical" evidence="1">
    <location>
        <begin position="5"/>
        <end position="22"/>
    </location>
</feature>
<name>A0A1V0S9F9_9VIRU</name>
<dbReference type="EMBL" id="KY684083">
    <property type="protein sequence ID" value="ARF08333.1"/>
    <property type="molecule type" value="Genomic_DNA"/>
</dbReference>
<evidence type="ECO:0000313" key="2">
    <source>
        <dbReference type="EMBL" id="ARF08333.1"/>
    </source>
</evidence>
<accession>A0A1V0S9F9</accession>
<organism evidence="2">
    <name type="scientific">Catovirus CTV1</name>
    <dbReference type="NCBI Taxonomy" id="1977631"/>
    <lineage>
        <taxon>Viruses</taxon>
        <taxon>Varidnaviria</taxon>
        <taxon>Bamfordvirae</taxon>
        <taxon>Nucleocytoviricota</taxon>
        <taxon>Megaviricetes</taxon>
        <taxon>Imitervirales</taxon>
        <taxon>Mimiviridae</taxon>
        <taxon>Klosneuvirinae</taxon>
        <taxon>Catovirus</taxon>
    </lineage>
</organism>
<reference evidence="2" key="1">
    <citation type="journal article" date="2017" name="Science">
        <title>Giant viruses with an expanded complement of translation system components.</title>
        <authorList>
            <person name="Schulz F."/>
            <person name="Yutin N."/>
            <person name="Ivanova N.N."/>
            <person name="Ortega D.R."/>
            <person name="Lee T.K."/>
            <person name="Vierheilig J."/>
            <person name="Daims H."/>
            <person name="Horn M."/>
            <person name="Wagner M."/>
            <person name="Jensen G.J."/>
            <person name="Kyrpides N.C."/>
            <person name="Koonin E.V."/>
            <person name="Woyke T."/>
        </authorList>
    </citation>
    <scope>NUCLEOTIDE SEQUENCE</scope>
    <source>
        <strain evidence="2">CTV1</strain>
    </source>
</reference>
<gene>
    <name evidence="2" type="ORF">Catovirus_1_383</name>
</gene>
<protein>
    <submittedName>
        <fullName evidence="2">Uncharacterized protein</fullName>
    </submittedName>
</protein>
<proteinExistence type="predicted"/>
<keyword evidence="1" id="KW-0812">Transmembrane</keyword>
<keyword evidence="1" id="KW-1133">Transmembrane helix</keyword>
<keyword evidence="1" id="KW-0472">Membrane</keyword>
<sequence>MDKIITLLCALTYAVIFTLYYLEITSYSGCLFFPIVYIGLSGFVVGLVIAKSIDLLTNVLRKLLESWNKPNDVNY</sequence>
<evidence type="ECO:0000256" key="1">
    <source>
        <dbReference type="SAM" id="Phobius"/>
    </source>
</evidence>
<feature type="transmembrane region" description="Helical" evidence="1">
    <location>
        <begin position="34"/>
        <end position="53"/>
    </location>
</feature>